<evidence type="ECO:0000256" key="1">
    <source>
        <dbReference type="SAM" id="MobiDB-lite"/>
    </source>
</evidence>
<feature type="domain" description="Tify" evidence="2">
    <location>
        <begin position="27"/>
        <end position="49"/>
    </location>
</feature>
<organism evidence="3 4">
    <name type="scientific">Arachis hypogaea</name>
    <name type="common">Peanut</name>
    <dbReference type="NCBI Taxonomy" id="3818"/>
    <lineage>
        <taxon>Eukaryota</taxon>
        <taxon>Viridiplantae</taxon>
        <taxon>Streptophyta</taxon>
        <taxon>Embryophyta</taxon>
        <taxon>Tracheophyta</taxon>
        <taxon>Spermatophyta</taxon>
        <taxon>Magnoliopsida</taxon>
        <taxon>eudicotyledons</taxon>
        <taxon>Gunneridae</taxon>
        <taxon>Pentapetalae</taxon>
        <taxon>rosids</taxon>
        <taxon>fabids</taxon>
        <taxon>Fabales</taxon>
        <taxon>Fabaceae</taxon>
        <taxon>Papilionoideae</taxon>
        <taxon>50 kb inversion clade</taxon>
        <taxon>dalbergioids sensu lato</taxon>
        <taxon>Dalbergieae</taxon>
        <taxon>Pterocarpus clade</taxon>
        <taxon>Arachis</taxon>
    </lineage>
</organism>
<reference evidence="3 4" key="1">
    <citation type="submission" date="2019-01" db="EMBL/GenBank/DDBJ databases">
        <title>Sequencing of cultivated peanut Arachis hypogaea provides insights into genome evolution and oil improvement.</title>
        <authorList>
            <person name="Chen X."/>
        </authorList>
    </citation>
    <scope>NUCLEOTIDE SEQUENCE [LARGE SCALE GENOMIC DNA]</scope>
    <source>
        <strain evidence="4">cv. Fuhuasheng</strain>
        <tissue evidence="3">Leaves</tissue>
    </source>
</reference>
<dbReference type="InterPro" id="IPR010399">
    <property type="entry name" value="Tify_dom"/>
</dbReference>
<comment type="caution">
    <text evidence="3">The sequence shown here is derived from an EMBL/GenBank/DDBJ whole genome shotgun (WGS) entry which is preliminary data.</text>
</comment>
<proteinExistence type="predicted"/>
<evidence type="ECO:0000313" key="3">
    <source>
        <dbReference type="EMBL" id="RYR36341.1"/>
    </source>
</evidence>
<keyword evidence="4" id="KW-1185">Reference proteome</keyword>
<dbReference type="AlphaFoldDB" id="A0A445BCI2"/>
<protein>
    <recommendedName>
        <fullName evidence="2">Tify domain-containing protein</fullName>
    </recommendedName>
</protein>
<feature type="region of interest" description="Disordered" evidence="1">
    <location>
        <begin position="1"/>
        <end position="29"/>
    </location>
</feature>
<gene>
    <name evidence="3" type="ORF">Ahy_A10g051323</name>
</gene>
<evidence type="ECO:0000259" key="2">
    <source>
        <dbReference type="Pfam" id="PF06200"/>
    </source>
</evidence>
<name>A0A445BCI2_ARAHY</name>
<dbReference type="Pfam" id="PF06200">
    <property type="entry name" value="tify"/>
    <property type="match status" value="1"/>
</dbReference>
<accession>A0A445BCI2</accession>
<evidence type="ECO:0000313" key="4">
    <source>
        <dbReference type="Proteomes" id="UP000289738"/>
    </source>
</evidence>
<dbReference type="EMBL" id="SDMP01000010">
    <property type="protein sequence ID" value="RYR36341.1"/>
    <property type="molecule type" value="Genomic_DNA"/>
</dbReference>
<dbReference type="Proteomes" id="UP000289738">
    <property type="component" value="Chromosome A10"/>
</dbReference>
<sequence>MRRNCNLELGLFPPYDSGSPKQEERQSQPRQITIFYDGKICVSDVTELQMGIHQHEPYGLLNKAYRVMPINNVYS</sequence>